<dbReference type="PROSITE" id="PS00233">
    <property type="entry name" value="CHIT_BIND_RR_1"/>
    <property type="match status" value="1"/>
</dbReference>
<evidence type="ECO:0000256" key="1">
    <source>
        <dbReference type="ARBA" id="ARBA00022460"/>
    </source>
</evidence>
<proteinExistence type="predicted"/>
<evidence type="ECO:0000256" key="3">
    <source>
        <dbReference type="SAM" id="MobiDB-lite"/>
    </source>
</evidence>
<dbReference type="PANTHER" id="PTHR10380:SF196">
    <property type="entry name" value="CUTICULAR PROTEIN 72EA"/>
    <property type="match status" value="1"/>
</dbReference>
<gene>
    <name evidence="4" type="ORF">K0M31_005394</name>
</gene>
<dbReference type="GO" id="GO:0008010">
    <property type="term" value="F:structural constituent of chitin-based larval cuticle"/>
    <property type="evidence" value="ECO:0007669"/>
    <property type="project" value="TreeGrafter"/>
</dbReference>
<evidence type="ECO:0000256" key="2">
    <source>
        <dbReference type="PROSITE-ProRule" id="PRU00497"/>
    </source>
</evidence>
<evidence type="ECO:0008006" key="6">
    <source>
        <dbReference type="Google" id="ProtNLM"/>
    </source>
</evidence>
<protein>
    <recommendedName>
        <fullName evidence="6">Cuticle protein 6</fullName>
    </recommendedName>
</protein>
<dbReference type="InterPro" id="IPR000618">
    <property type="entry name" value="Insect_cuticle"/>
</dbReference>
<dbReference type="AlphaFoldDB" id="A0AA40FVA3"/>
<feature type="compositionally biased region" description="Basic and acidic residues" evidence="3">
    <location>
        <begin position="49"/>
        <end position="60"/>
    </location>
</feature>
<evidence type="ECO:0000313" key="5">
    <source>
        <dbReference type="Proteomes" id="UP001177670"/>
    </source>
</evidence>
<dbReference type="InterPro" id="IPR031311">
    <property type="entry name" value="CHIT_BIND_RR_consensus"/>
</dbReference>
<sequence length="553" mass="59154">MLNLEQIPASVVTNSILRDRPSSKVFVSASSVWYPITENVDLVSKPRRRENERRANKRPADEEEEEEVKGVAKDAGSRIEESRLRVFGERIRLSFDDSTGSWFEDTVGGSLVPSAMYISQNQIGSKVHSPNSPSSSKEIPLILALSLVSGKPLNLIPYAYLSSPIPVFNQFQDTRTGVHAYSYAGGPSAKEEVKDVDGVLRGSYSYVDANGVLQSAFYVADENGFRVAATNIPTDENSNNELPHIILARSADKAPSRRRRSLEDTTLNSNQNEKSENLSKLDVQGSSQTLLQPLLLPSGVPLATSHQSQVQVHNNARLDVTEGEAKAKPVDLQPILPVQTILGDLPVLARAPTYHENRIELHKQLGIEGPELKNAVKIDPTPLTVVRSSPAVIPLASTIISGESLPVVPVLAKESVPIVPAAQIGTASVTTSISSHGVSQIHGLSTKQAEVVSAVASDTAKEESTAVENKDEALATAGLVAQVPIAKEANLVPLVPVAKEASSAAATVTTSISSHGISQIHGDSKVNIEPAWLVKSAPVVQLHPVVGVPIYLH</sequence>
<dbReference type="PANTHER" id="PTHR10380">
    <property type="entry name" value="CUTICLE PROTEIN"/>
    <property type="match status" value="1"/>
</dbReference>
<dbReference type="EMBL" id="JAHYIQ010000015">
    <property type="protein sequence ID" value="KAK1125856.1"/>
    <property type="molecule type" value="Genomic_DNA"/>
</dbReference>
<organism evidence="4 5">
    <name type="scientific">Melipona bicolor</name>
    <dbReference type="NCBI Taxonomy" id="60889"/>
    <lineage>
        <taxon>Eukaryota</taxon>
        <taxon>Metazoa</taxon>
        <taxon>Ecdysozoa</taxon>
        <taxon>Arthropoda</taxon>
        <taxon>Hexapoda</taxon>
        <taxon>Insecta</taxon>
        <taxon>Pterygota</taxon>
        <taxon>Neoptera</taxon>
        <taxon>Endopterygota</taxon>
        <taxon>Hymenoptera</taxon>
        <taxon>Apocrita</taxon>
        <taxon>Aculeata</taxon>
        <taxon>Apoidea</taxon>
        <taxon>Anthophila</taxon>
        <taxon>Apidae</taxon>
        <taxon>Melipona</taxon>
    </lineage>
</organism>
<comment type="caution">
    <text evidence="4">The sequence shown here is derived from an EMBL/GenBank/DDBJ whole genome shotgun (WGS) entry which is preliminary data.</text>
</comment>
<feature type="region of interest" description="Disordered" evidence="3">
    <location>
        <begin position="250"/>
        <end position="282"/>
    </location>
</feature>
<dbReference type="Pfam" id="PF00379">
    <property type="entry name" value="Chitin_bind_4"/>
    <property type="match status" value="1"/>
</dbReference>
<dbReference type="InterPro" id="IPR050468">
    <property type="entry name" value="Cuticle_Struct_Prot"/>
</dbReference>
<feature type="region of interest" description="Disordered" evidence="3">
    <location>
        <begin position="46"/>
        <end position="74"/>
    </location>
</feature>
<dbReference type="GO" id="GO:0062129">
    <property type="term" value="C:chitin-based extracellular matrix"/>
    <property type="evidence" value="ECO:0007669"/>
    <property type="project" value="TreeGrafter"/>
</dbReference>
<keyword evidence="1 2" id="KW-0193">Cuticle</keyword>
<evidence type="ECO:0000313" key="4">
    <source>
        <dbReference type="EMBL" id="KAK1125856.1"/>
    </source>
</evidence>
<dbReference type="Proteomes" id="UP001177670">
    <property type="component" value="Unassembled WGS sequence"/>
</dbReference>
<accession>A0AA40FVA3</accession>
<dbReference type="PROSITE" id="PS51155">
    <property type="entry name" value="CHIT_BIND_RR_2"/>
    <property type="match status" value="1"/>
</dbReference>
<keyword evidence="5" id="KW-1185">Reference proteome</keyword>
<reference evidence="4" key="1">
    <citation type="submission" date="2021-10" db="EMBL/GenBank/DDBJ databases">
        <title>Melipona bicolor Genome sequencing and assembly.</title>
        <authorList>
            <person name="Araujo N.S."/>
            <person name="Arias M.C."/>
        </authorList>
    </citation>
    <scope>NUCLEOTIDE SEQUENCE</scope>
    <source>
        <strain evidence="4">USP_2M_L1-L4_2017</strain>
        <tissue evidence="4">Whole body</tissue>
    </source>
</reference>
<name>A0AA40FVA3_9HYME</name>